<evidence type="ECO:0000313" key="4">
    <source>
        <dbReference type="Proteomes" id="UP001153620"/>
    </source>
</evidence>
<protein>
    <submittedName>
        <fullName evidence="3">Uncharacterized protein</fullName>
    </submittedName>
</protein>
<comment type="subcellular location">
    <subcellularLocation>
        <location evidence="1">Nucleus</location>
    </subcellularLocation>
</comment>
<evidence type="ECO:0000256" key="2">
    <source>
        <dbReference type="SAM" id="MobiDB-lite"/>
    </source>
</evidence>
<name>A0A9N9WUB5_9DIPT</name>
<feature type="region of interest" description="Disordered" evidence="2">
    <location>
        <begin position="69"/>
        <end position="97"/>
    </location>
</feature>
<sequence>MACVACESYEKRITNVFRDEELKKKYEKLIGFKVTADCFICDNCKRRLVEALKFQQNCIRVYKKNNPNYQPCSKSSSKTSEIEDTYSNEEPPEPTNLLPNDEFTDFKFIGTETVYENVERQSCVKIPKNEIEVHKCVIIEKQSDPFMSFDDDQNNTYREDSPTDYSLLDKKPKRVYSLTEKLKLIKFAEEYSNREAARKFGVNESTIRFFRKQKARMNTVKPKKKKKEVKIENDSEDDNKCLAELM</sequence>
<feature type="compositionally biased region" description="Basic and acidic residues" evidence="2">
    <location>
        <begin position="229"/>
        <end position="246"/>
    </location>
</feature>
<dbReference type="Gene3D" id="1.10.10.60">
    <property type="entry name" value="Homeodomain-like"/>
    <property type="match status" value="1"/>
</dbReference>
<dbReference type="OrthoDB" id="7790597at2759"/>
<dbReference type="EMBL" id="OU895879">
    <property type="protein sequence ID" value="CAG9809510.1"/>
    <property type="molecule type" value="Genomic_DNA"/>
</dbReference>
<organism evidence="3 4">
    <name type="scientific">Chironomus riparius</name>
    <dbReference type="NCBI Taxonomy" id="315576"/>
    <lineage>
        <taxon>Eukaryota</taxon>
        <taxon>Metazoa</taxon>
        <taxon>Ecdysozoa</taxon>
        <taxon>Arthropoda</taxon>
        <taxon>Hexapoda</taxon>
        <taxon>Insecta</taxon>
        <taxon>Pterygota</taxon>
        <taxon>Neoptera</taxon>
        <taxon>Endopterygota</taxon>
        <taxon>Diptera</taxon>
        <taxon>Nematocera</taxon>
        <taxon>Chironomoidea</taxon>
        <taxon>Chironomidae</taxon>
        <taxon>Chironominae</taxon>
        <taxon>Chironomus</taxon>
    </lineage>
</organism>
<feature type="compositionally biased region" description="Acidic residues" evidence="2">
    <location>
        <begin position="82"/>
        <end position="92"/>
    </location>
</feature>
<feature type="compositionally biased region" description="Polar residues" evidence="2">
    <location>
        <begin position="69"/>
        <end position="79"/>
    </location>
</feature>
<keyword evidence="4" id="KW-1185">Reference proteome</keyword>
<dbReference type="AlphaFoldDB" id="A0A9N9WUB5"/>
<reference evidence="3" key="2">
    <citation type="submission" date="2022-10" db="EMBL/GenBank/DDBJ databases">
        <authorList>
            <consortium name="ENA_rothamsted_submissions"/>
            <consortium name="culmorum"/>
            <person name="King R."/>
        </authorList>
    </citation>
    <scope>NUCLEOTIDE SEQUENCE</scope>
</reference>
<dbReference type="SUPFAM" id="SSF46689">
    <property type="entry name" value="Homeodomain-like"/>
    <property type="match status" value="1"/>
</dbReference>
<dbReference type="Proteomes" id="UP001153620">
    <property type="component" value="Chromosome 3"/>
</dbReference>
<evidence type="ECO:0000313" key="3">
    <source>
        <dbReference type="EMBL" id="CAG9809510.1"/>
    </source>
</evidence>
<evidence type="ECO:0000256" key="1">
    <source>
        <dbReference type="ARBA" id="ARBA00004123"/>
    </source>
</evidence>
<gene>
    <name evidence="3" type="ORF">CHIRRI_LOCUS12331</name>
</gene>
<reference evidence="3" key="1">
    <citation type="submission" date="2022-01" db="EMBL/GenBank/DDBJ databases">
        <authorList>
            <person name="King R."/>
        </authorList>
    </citation>
    <scope>NUCLEOTIDE SEQUENCE</scope>
</reference>
<accession>A0A9N9WUB5</accession>
<feature type="region of interest" description="Disordered" evidence="2">
    <location>
        <begin position="221"/>
        <end position="246"/>
    </location>
</feature>
<proteinExistence type="predicted"/>
<dbReference type="InterPro" id="IPR009057">
    <property type="entry name" value="Homeodomain-like_sf"/>
</dbReference>
<dbReference type="GO" id="GO:0005634">
    <property type="term" value="C:nucleus"/>
    <property type="evidence" value="ECO:0007669"/>
    <property type="project" value="UniProtKB-SubCell"/>
</dbReference>